<evidence type="ECO:0000313" key="4">
    <source>
        <dbReference type="Proteomes" id="UP000008021"/>
    </source>
</evidence>
<accession>A0A0E0E5T2</accession>
<evidence type="ECO:0000256" key="2">
    <source>
        <dbReference type="SAM" id="Phobius"/>
    </source>
</evidence>
<dbReference type="Gramene" id="OMERI06G26090.1">
    <property type="protein sequence ID" value="OMERI06G26090.1"/>
    <property type="gene ID" value="OMERI06G26090"/>
</dbReference>
<proteinExistence type="predicted"/>
<sequence length="192" mass="20002">MALAPTSLRCFLTGRPLCTAGSRAAVLPPPKPTRRRPSARLSCMAADEKGAAPSTRGDLQVKFGKLAMVALAAGVLALSPVDDAMAAKSGGRVGGQAFRSAPRSAPRPSGPRINNSRTNIYINPPVAPPLVGGYGYGYGYGWSPFSFFAPGPSVAVGVGGGFDTLVLFIVLGTIVGAVRRFLNRNDDDYDDY</sequence>
<organism evidence="3">
    <name type="scientific">Oryza meridionalis</name>
    <dbReference type="NCBI Taxonomy" id="40149"/>
    <lineage>
        <taxon>Eukaryota</taxon>
        <taxon>Viridiplantae</taxon>
        <taxon>Streptophyta</taxon>
        <taxon>Embryophyta</taxon>
        <taxon>Tracheophyta</taxon>
        <taxon>Spermatophyta</taxon>
        <taxon>Magnoliopsida</taxon>
        <taxon>Liliopsida</taxon>
        <taxon>Poales</taxon>
        <taxon>Poaceae</taxon>
        <taxon>BOP clade</taxon>
        <taxon>Oryzoideae</taxon>
        <taxon>Oryzeae</taxon>
        <taxon>Oryzinae</taxon>
        <taxon>Oryza</taxon>
    </lineage>
</organism>
<keyword evidence="2" id="KW-1133">Transmembrane helix</keyword>
<dbReference type="PANTHER" id="PTHR37768:SF2">
    <property type="entry name" value="OS06G0694800 PROTEIN"/>
    <property type="match status" value="1"/>
</dbReference>
<keyword evidence="2" id="KW-0812">Transmembrane</keyword>
<keyword evidence="2" id="KW-0472">Membrane</keyword>
<dbReference type="Proteomes" id="UP000008021">
    <property type="component" value="Chromosome 6"/>
</dbReference>
<evidence type="ECO:0000256" key="1">
    <source>
        <dbReference type="SAM" id="MobiDB-lite"/>
    </source>
</evidence>
<dbReference type="eggNOG" id="ENOG502RY0P">
    <property type="taxonomic scope" value="Eukaryota"/>
</dbReference>
<feature type="region of interest" description="Disordered" evidence="1">
    <location>
        <begin position="92"/>
        <end position="117"/>
    </location>
</feature>
<protein>
    <submittedName>
        <fullName evidence="3">Uncharacterized protein</fullName>
    </submittedName>
</protein>
<reference evidence="3" key="1">
    <citation type="submission" date="2015-04" db="UniProtKB">
        <authorList>
            <consortium name="EnsemblPlants"/>
        </authorList>
    </citation>
    <scope>IDENTIFICATION</scope>
</reference>
<feature type="compositionally biased region" description="Low complexity" evidence="1">
    <location>
        <begin position="97"/>
        <end position="107"/>
    </location>
</feature>
<dbReference type="STRING" id="40149.A0A0E0E5T2"/>
<dbReference type="AlphaFoldDB" id="A0A0E0E5T2"/>
<evidence type="ECO:0000313" key="3">
    <source>
        <dbReference type="EnsemblPlants" id="OMERI06G26090.1"/>
    </source>
</evidence>
<reference evidence="3" key="2">
    <citation type="submission" date="2018-05" db="EMBL/GenBank/DDBJ databases">
        <title>OmerRS3 (Oryza meridionalis Reference Sequence Version 3).</title>
        <authorList>
            <person name="Zhang J."/>
            <person name="Kudrna D."/>
            <person name="Lee S."/>
            <person name="Talag J."/>
            <person name="Welchert J."/>
            <person name="Wing R.A."/>
        </authorList>
    </citation>
    <scope>NUCLEOTIDE SEQUENCE [LARGE SCALE GENOMIC DNA]</scope>
    <source>
        <strain evidence="3">cv. OR44</strain>
    </source>
</reference>
<dbReference type="HOGENOM" id="CLU_120189_0_0_1"/>
<dbReference type="EnsemblPlants" id="OMERI06G26090.1">
    <property type="protein sequence ID" value="OMERI06G26090.1"/>
    <property type="gene ID" value="OMERI06G26090"/>
</dbReference>
<keyword evidence="4" id="KW-1185">Reference proteome</keyword>
<feature type="transmembrane region" description="Helical" evidence="2">
    <location>
        <begin position="154"/>
        <end position="178"/>
    </location>
</feature>
<dbReference type="PANTHER" id="PTHR37768">
    <property type="entry name" value="OS06G0694800 PROTEIN"/>
    <property type="match status" value="1"/>
</dbReference>
<name>A0A0E0E5T2_9ORYZ</name>